<keyword evidence="8" id="KW-1185">Reference proteome</keyword>
<feature type="domain" description="SsuA/THI5-like" evidence="6">
    <location>
        <begin position="87"/>
        <end position="245"/>
    </location>
</feature>
<dbReference type="Gene3D" id="3.40.190.10">
    <property type="entry name" value="Periplasmic binding protein-like II"/>
    <property type="match status" value="2"/>
</dbReference>
<comment type="caution">
    <text evidence="7">The sequence shown here is derived from an EMBL/GenBank/DDBJ whole genome shotgun (WGS) entry which is preliminary data.</text>
</comment>
<feature type="signal peptide" evidence="5">
    <location>
        <begin position="1"/>
        <end position="24"/>
    </location>
</feature>
<accession>A0A917U7W8</accession>
<dbReference type="PROSITE" id="PS51257">
    <property type="entry name" value="PROKAR_LIPOPROTEIN"/>
    <property type="match status" value="1"/>
</dbReference>
<evidence type="ECO:0000256" key="2">
    <source>
        <dbReference type="ARBA" id="ARBA00010742"/>
    </source>
</evidence>
<dbReference type="AlphaFoldDB" id="A0A917U7W8"/>
<dbReference type="InterPro" id="IPR015168">
    <property type="entry name" value="SsuA/THI5"/>
</dbReference>
<organism evidence="7 8">
    <name type="scientific">Dactylosporangium sucinum</name>
    <dbReference type="NCBI Taxonomy" id="1424081"/>
    <lineage>
        <taxon>Bacteria</taxon>
        <taxon>Bacillati</taxon>
        <taxon>Actinomycetota</taxon>
        <taxon>Actinomycetes</taxon>
        <taxon>Micromonosporales</taxon>
        <taxon>Micromonosporaceae</taxon>
        <taxon>Dactylosporangium</taxon>
    </lineage>
</organism>
<protein>
    <recommendedName>
        <fullName evidence="6">SsuA/THI5-like domain-containing protein</fullName>
    </recommendedName>
</protein>
<sequence>MSRRSALTAATVLTALLLSSACNGGGGTPVAESTVAGSPCGAGGRSDPANRDAKRPVARCDKGLPGPRPLPQTVKLRFATAVKAEFIAPLLLAQSKGEFQKENLDVEIVVLPFADSVPQVLSGNLDGTTGSLEAGFFNAVNKDIDLTWVAGNFYPPDAADPAKAQTGLWARKSLFTDPAKPDLAQLKGKKLASNVGFTSSTTYPMAEAFKSNGISVNDVEIVKIPSADQVTALKNGAADMAWLVDPYWLPIANDSNYVLVATQPAGEPLGGFFFGPALVGEKRAAGVAFVRALVRTINTYLAGDYQSDPAAVQAIAETTGATAEAIKGTPSLVFDWEIRAGTTQREQDWFLQLGRVDYKTAIAESELVDRSFYTDAVEGR</sequence>
<evidence type="ECO:0000256" key="5">
    <source>
        <dbReference type="SAM" id="SignalP"/>
    </source>
</evidence>
<evidence type="ECO:0000256" key="1">
    <source>
        <dbReference type="ARBA" id="ARBA00004418"/>
    </source>
</evidence>
<dbReference type="GO" id="GO:0042597">
    <property type="term" value="C:periplasmic space"/>
    <property type="evidence" value="ECO:0007669"/>
    <property type="project" value="UniProtKB-SubCell"/>
</dbReference>
<name>A0A917U7W8_9ACTN</name>
<comment type="similarity">
    <text evidence="2">Belongs to the bacterial solute-binding protein SsuA/TauA family.</text>
</comment>
<dbReference type="SUPFAM" id="SSF53850">
    <property type="entry name" value="Periplasmic binding protein-like II"/>
    <property type="match status" value="1"/>
</dbReference>
<keyword evidence="3 5" id="KW-0732">Signal</keyword>
<dbReference type="EMBL" id="BMPI01000042">
    <property type="protein sequence ID" value="GGM58893.1"/>
    <property type="molecule type" value="Genomic_DNA"/>
</dbReference>
<evidence type="ECO:0000259" key="6">
    <source>
        <dbReference type="Pfam" id="PF09084"/>
    </source>
</evidence>
<dbReference type="Pfam" id="PF09084">
    <property type="entry name" value="NMT1"/>
    <property type="match status" value="1"/>
</dbReference>
<reference evidence="7" key="1">
    <citation type="journal article" date="2014" name="Int. J. Syst. Evol. Microbiol.">
        <title>Complete genome sequence of Corynebacterium casei LMG S-19264T (=DSM 44701T), isolated from a smear-ripened cheese.</title>
        <authorList>
            <consortium name="US DOE Joint Genome Institute (JGI-PGF)"/>
            <person name="Walter F."/>
            <person name="Albersmeier A."/>
            <person name="Kalinowski J."/>
            <person name="Ruckert C."/>
        </authorList>
    </citation>
    <scope>NUCLEOTIDE SEQUENCE</scope>
    <source>
        <strain evidence="7">JCM 19831</strain>
    </source>
</reference>
<dbReference type="Proteomes" id="UP000642070">
    <property type="component" value="Unassembled WGS sequence"/>
</dbReference>
<evidence type="ECO:0000256" key="3">
    <source>
        <dbReference type="ARBA" id="ARBA00022729"/>
    </source>
</evidence>
<feature type="chain" id="PRO_5038626942" description="SsuA/THI5-like domain-containing protein" evidence="5">
    <location>
        <begin position="25"/>
        <end position="380"/>
    </location>
</feature>
<feature type="region of interest" description="Disordered" evidence="4">
    <location>
        <begin position="28"/>
        <end position="66"/>
    </location>
</feature>
<dbReference type="PANTHER" id="PTHR30024:SF47">
    <property type="entry name" value="TAURINE-BINDING PERIPLASMIC PROTEIN"/>
    <property type="match status" value="1"/>
</dbReference>
<evidence type="ECO:0000313" key="8">
    <source>
        <dbReference type="Proteomes" id="UP000642070"/>
    </source>
</evidence>
<comment type="subcellular location">
    <subcellularLocation>
        <location evidence="1">Periplasm</location>
    </subcellularLocation>
</comment>
<gene>
    <name evidence="7" type="ORF">GCM10007977_070540</name>
</gene>
<evidence type="ECO:0000256" key="4">
    <source>
        <dbReference type="SAM" id="MobiDB-lite"/>
    </source>
</evidence>
<reference evidence="7" key="2">
    <citation type="submission" date="2020-09" db="EMBL/GenBank/DDBJ databases">
        <authorList>
            <person name="Sun Q."/>
            <person name="Ohkuma M."/>
        </authorList>
    </citation>
    <scope>NUCLEOTIDE SEQUENCE</scope>
    <source>
        <strain evidence="7">JCM 19831</strain>
    </source>
</reference>
<proteinExistence type="inferred from homology"/>
<dbReference type="GO" id="GO:0042918">
    <property type="term" value="P:alkanesulfonate transmembrane transport"/>
    <property type="evidence" value="ECO:0007669"/>
    <property type="project" value="TreeGrafter"/>
</dbReference>
<feature type="compositionally biased region" description="Basic and acidic residues" evidence="4">
    <location>
        <begin position="48"/>
        <end position="62"/>
    </location>
</feature>
<dbReference type="RefSeq" id="WP_190254350.1">
    <property type="nucleotide sequence ID" value="NZ_BMPI01000042.1"/>
</dbReference>
<evidence type="ECO:0000313" key="7">
    <source>
        <dbReference type="EMBL" id="GGM58893.1"/>
    </source>
</evidence>
<dbReference type="PANTHER" id="PTHR30024">
    <property type="entry name" value="ALIPHATIC SULFONATES-BINDING PROTEIN-RELATED"/>
    <property type="match status" value="1"/>
</dbReference>